<dbReference type="SUPFAM" id="SSF55021">
    <property type="entry name" value="ACT-like"/>
    <property type="match status" value="1"/>
</dbReference>
<comment type="function">
    <text evidence="11 12">Catalyzes the anaerobic formation of alpha-ketobutyrate and ammonia from threonine in a two-step reaction. The first step involved a dehydration of threonine and a production of enamine intermediates (aminocrotonate), which tautomerizes to its imine form (iminobutyrate). Both intermediates are unstable and short-lived. The second step is the nonenzymatic hydrolysis of the enamine/imine intermediates to form 2-ketobutyrate and free ammonia. In the low water environment of the cell, the second step is accelerated by RidA.</text>
</comment>
<protein>
    <recommendedName>
        <fullName evidence="12">L-threonine dehydratase</fullName>
        <ecNumber evidence="12">4.3.1.19</ecNumber>
    </recommendedName>
    <alternativeName>
        <fullName evidence="12">Threonine deaminase</fullName>
    </alternativeName>
</protein>
<dbReference type="PANTHER" id="PTHR48078:SF11">
    <property type="entry name" value="THREONINE DEHYDRATASE, MITOCHONDRIAL"/>
    <property type="match status" value="1"/>
</dbReference>
<comment type="cofactor">
    <cofactor evidence="2 12">
        <name>pyridoxal 5'-phosphate</name>
        <dbReference type="ChEBI" id="CHEBI:597326"/>
    </cofactor>
</comment>
<reference evidence="14 15" key="1">
    <citation type="journal article" date="2012" name="J. Bacteriol.">
        <title>Genome Sequence of the Antarctic Psychrophile Bacterium Planococcus antarcticus DSM 14505.</title>
        <authorList>
            <person name="Margolles A."/>
            <person name="Gueimonde M."/>
            <person name="Sanchez B."/>
        </authorList>
    </citation>
    <scope>NUCLEOTIDE SEQUENCE [LARGE SCALE GENOMIC DNA]</scope>
    <source>
        <strain evidence="14 15">DSM 14505</strain>
    </source>
</reference>
<keyword evidence="8 12" id="KW-0663">Pyridoxal phosphate</keyword>
<dbReference type="Proteomes" id="UP000004725">
    <property type="component" value="Unassembled WGS sequence"/>
</dbReference>
<dbReference type="InterPro" id="IPR050147">
    <property type="entry name" value="Ser/Thr_Dehydratase"/>
</dbReference>
<dbReference type="GO" id="GO:0006565">
    <property type="term" value="P:L-serine catabolic process"/>
    <property type="evidence" value="ECO:0007669"/>
    <property type="project" value="TreeGrafter"/>
</dbReference>
<gene>
    <name evidence="12" type="primary">ilvA</name>
    <name evidence="14" type="ORF">A1A1_16333</name>
</gene>
<sequence>MTKTNITELDREVTFSKVSVEEIMVANQALKDVVIKTPLQKNELLSARYGCNVYLKREDLQVVRSFKLRGAYNFVRSLSASERAKGVVCASAGNHAQGVAYSCFALGIEGKIFMPLTTPRQKVSQVKRFGGDKVSVVLTGDTFDDSFTAAMEYCTAEEKIFVHPFNDSRIIAGQGTVAVEILNDMQESVDYLFCAIGGGGLASGVGSYLKGISPSTKLIGVEPAGAAGMKTSLANGQVTRLDTVDTFVDGAAVKQVGDLSMAICSDVLDDIALVPEGKVCTTILQLYNENAIVAEPAGALSVAALDFYKDDIKGKNVVCVISGGNNDIERMQEIKEKSLIYEGLKHYFIVTFPQRAGALRKFMEQVLGETDDITHFEYTKRTNREEGPVLVGIELKCREDYEPLVKRMAENGFPYKDINNDSLLFNLLI</sequence>
<dbReference type="AlphaFoldDB" id="A0AA87LSV0"/>
<dbReference type="EC" id="4.3.1.19" evidence="12"/>
<keyword evidence="7 12" id="KW-0412">Isoleucine biosynthesis</keyword>
<evidence type="ECO:0000256" key="7">
    <source>
        <dbReference type="ARBA" id="ARBA00022624"/>
    </source>
</evidence>
<dbReference type="NCBIfam" id="NF006390">
    <property type="entry name" value="PRK08639.1"/>
    <property type="match status" value="1"/>
</dbReference>
<dbReference type="InterPro" id="IPR001721">
    <property type="entry name" value="TD_ACT-like"/>
</dbReference>
<keyword evidence="9 12" id="KW-0456">Lyase</keyword>
<dbReference type="SUPFAM" id="SSF53686">
    <property type="entry name" value="Tryptophan synthase beta subunit-like PLP-dependent enzymes"/>
    <property type="match status" value="1"/>
</dbReference>
<dbReference type="InterPro" id="IPR011820">
    <property type="entry name" value="IlvA"/>
</dbReference>
<evidence type="ECO:0000256" key="1">
    <source>
        <dbReference type="ARBA" id="ARBA00001274"/>
    </source>
</evidence>
<dbReference type="Gene3D" id="3.40.50.1100">
    <property type="match status" value="2"/>
</dbReference>
<dbReference type="InterPro" id="IPR036052">
    <property type="entry name" value="TrpB-like_PALP_sf"/>
</dbReference>
<proteinExistence type="inferred from homology"/>
<dbReference type="RefSeq" id="WP_006831219.1">
    <property type="nucleotide sequence ID" value="NZ_AJYB01000076.1"/>
</dbReference>
<name>A0AA87LSV0_9BACL</name>
<dbReference type="EMBL" id="AJYB01000076">
    <property type="protein sequence ID" value="EIM05412.1"/>
    <property type="molecule type" value="Genomic_DNA"/>
</dbReference>
<evidence type="ECO:0000256" key="4">
    <source>
        <dbReference type="ARBA" id="ARBA00010869"/>
    </source>
</evidence>
<evidence type="ECO:0000256" key="5">
    <source>
        <dbReference type="ARBA" id="ARBA00011881"/>
    </source>
</evidence>
<dbReference type="PROSITE" id="PS00165">
    <property type="entry name" value="DEHYDRATASE_SER_THR"/>
    <property type="match status" value="1"/>
</dbReference>
<evidence type="ECO:0000259" key="13">
    <source>
        <dbReference type="PROSITE" id="PS51672"/>
    </source>
</evidence>
<dbReference type="InterPro" id="IPR001926">
    <property type="entry name" value="TrpB-like_PALP"/>
</dbReference>
<dbReference type="GO" id="GO:0003941">
    <property type="term" value="F:L-serine ammonia-lyase activity"/>
    <property type="evidence" value="ECO:0007669"/>
    <property type="project" value="TreeGrafter"/>
</dbReference>
<evidence type="ECO:0000256" key="3">
    <source>
        <dbReference type="ARBA" id="ARBA00004810"/>
    </source>
</evidence>
<keyword evidence="10 12" id="KW-0100">Branched-chain amino acid biosynthesis</keyword>
<accession>A0AA87LSV0</accession>
<dbReference type="CDD" id="cd01562">
    <property type="entry name" value="Thr-dehyd"/>
    <property type="match status" value="1"/>
</dbReference>
<dbReference type="NCBIfam" id="TIGR02079">
    <property type="entry name" value="THD1"/>
    <property type="match status" value="1"/>
</dbReference>
<evidence type="ECO:0000256" key="8">
    <source>
        <dbReference type="ARBA" id="ARBA00022898"/>
    </source>
</evidence>
<evidence type="ECO:0000256" key="6">
    <source>
        <dbReference type="ARBA" id="ARBA00022605"/>
    </source>
</evidence>
<dbReference type="GO" id="GO:0006567">
    <property type="term" value="P:L-threonine catabolic process"/>
    <property type="evidence" value="ECO:0007669"/>
    <property type="project" value="TreeGrafter"/>
</dbReference>
<evidence type="ECO:0000256" key="12">
    <source>
        <dbReference type="RuleBase" id="RU362012"/>
    </source>
</evidence>
<dbReference type="GO" id="GO:0030170">
    <property type="term" value="F:pyridoxal phosphate binding"/>
    <property type="evidence" value="ECO:0007669"/>
    <property type="project" value="InterPro"/>
</dbReference>
<evidence type="ECO:0000256" key="11">
    <source>
        <dbReference type="ARBA" id="ARBA00025527"/>
    </source>
</evidence>
<evidence type="ECO:0000256" key="9">
    <source>
        <dbReference type="ARBA" id="ARBA00023239"/>
    </source>
</evidence>
<dbReference type="CDD" id="cd04907">
    <property type="entry name" value="ACT_ThrD-I_2"/>
    <property type="match status" value="1"/>
</dbReference>
<dbReference type="GO" id="GO:0004794">
    <property type="term" value="F:threonine deaminase activity"/>
    <property type="evidence" value="ECO:0007669"/>
    <property type="project" value="UniProtKB-UniRule"/>
</dbReference>
<dbReference type="GO" id="GO:0009097">
    <property type="term" value="P:isoleucine biosynthetic process"/>
    <property type="evidence" value="ECO:0007669"/>
    <property type="project" value="UniProtKB-UniRule"/>
</dbReference>
<dbReference type="FunFam" id="3.40.50.1100:FF:000007">
    <property type="entry name" value="L-threonine dehydratase catabolic TdcB"/>
    <property type="match status" value="1"/>
</dbReference>
<comment type="caution">
    <text evidence="14">The sequence shown here is derived from an EMBL/GenBank/DDBJ whole genome shotgun (WGS) entry which is preliminary data.</text>
</comment>
<evidence type="ECO:0000313" key="15">
    <source>
        <dbReference type="Proteomes" id="UP000004725"/>
    </source>
</evidence>
<feature type="domain" description="ACT-like" evidence="13">
    <location>
        <begin position="346"/>
        <end position="420"/>
    </location>
</feature>
<evidence type="ECO:0000256" key="10">
    <source>
        <dbReference type="ARBA" id="ARBA00023304"/>
    </source>
</evidence>
<evidence type="ECO:0000256" key="2">
    <source>
        <dbReference type="ARBA" id="ARBA00001933"/>
    </source>
</evidence>
<organism evidence="14 15">
    <name type="scientific">Planococcus antarcticus DSM 14505</name>
    <dbReference type="NCBI Taxonomy" id="1185653"/>
    <lineage>
        <taxon>Bacteria</taxon>
        <taxon>Bacillati</taxon>
        <taxon>Bacillota</taxon>
        <taxon>Bacilli</taxon>
        <taxon>Bacillales</taxon>
        <taxon>Caryophanaceae</taxon>
        <taxon>Planococcus</taxon>
    </lineage>
</organism>
<dbReference type="InterPro" id="IPR045865">
    <property type="entry name" value="ACT-like_dom_sf"/>
</dbReference>
<dbReference type="PROSITE" id="PS51672">
    <property type="entry name" value="ACT_LIKE"/>
    <property type="match status" value="1"/>
</dbReference>
<dbReference type="Pfam" id="PF00291">
    <property type="entry name" value="PALP"/>
    <property type="match status" value="1"/>
</dbReference>
<dbReference type="PANTHER" id="PTHR48078">
    <property type="entry name" value="THREONINE DEHYDRATASE, MITOCHONDRIAL-RELATED"/>
    <property type="match status" value="1"/>
</dbReference>
<comment type="similarity">
    <text evidence="4 12">Belongs to the serine/threonine dehydratase family.</text>
</comment>
<keyword evidence="6 12" id="KW-0028">Amino-acid biosynthesis</keyword>
<comment type="subunit">
    <text evidence="5 12">Homotetramer.</text>
</comment>
<comment type="catalytic activity">
    <reaction evidence="1 12">
        <text>L-threonine = 2-oxobutanoate + NH4(+)</text>
        <dbReference type="Rhea" id="RHEA:22108"/>
        <dbReference type="ChEBI" id="CHEBI:16763"/>
        <dbReference type="ChEBI" id="CHEBI:28938"/>
        <dbReference type="ChEBI" id="CHEBI:57926"/>
        <dbReference type="EC" id="4.3.1.19"/>
    </reaction>
</comment>
<evidence type="ECO:0000313" key="14">
    <source>
        <dbReference type="EMBL" id="EIM05412.1"/>
    </source>
</evidence>
<dbReference type="Pfam" id="PF00585">
    <property type="entry name" value="Thr_dehydrat_C"/>
    <property type="match status" value="1"/>
</dbReference>
<comment type="pathway">
    <text evidence="3 12">Amino-acid biosynthesis; L-isoleucine biosynthesis; 2-oxobutanoate from L-threonine: step 1/1.</text>
</comment>
<dbReference type="InterPro" id="IPR000634">
    <property type="entry name" value="Ser/Thr_deHydtase_PyrdxlP-BS"/>
</dbReference>